<comment type="caution">
    <text evidence="4">The sequence shown here is derived from an EMBL/GenBank/DDBJ whole genome shotgun (WGS) entry which is preliminary data.</text>
</comment>
<sequence>MRQSALLYENEAAQHVKNDTFSARFNYASNDNDLINLGMQAYYNPYQLALNSGLSVKNKASGFDIANTALFNFGDTALALDYGAAITVTTSQIMLALVNF</sequence>
<evidence type="ECO:0000256" key="1">
    <source>
        <dbReference type="ARBA" id="ARBA00004442"/>
    </source>
</evidence>
<dbReference type="EMBL" id="JAVDQT010000014">
    <property type="protein sequence ID" value="MDR6434711.1"/>
    <property type="molecule type" value="Genomic_DNA"/>
</dbReference>
<name>A0ABU1MFD3_9HYPH</name>
<dbReference type="Gene3D" id="2.40.170.20">
    <property type="entry name" value="TonB-dependent receptor, beta-barrel domain"/>
    <property type="match status" value="1"/>
</dbReference>
<evidence type="ECO:0000313" key="5">
    <source>
        <dbReference type="Proteomes" id="UP001184614"/>
    </source>
</evidence>
<dbReference type="InterPro" id="IPR036942">
    <property type="entry name" value="Beta-barrel_TonB_sf"/>
</dbReference>
<dbReference type="Proteomes" id="UP001184614">
    <property type="component" value="Unassembled WGS sequence"/>
</dbReference>
<organism evidence="4 5">
    <name type="scientific">Brucella pseudogrignonensis</name>
    <dbReference type="NCBI Taxonomy" id="419475"/>
    <lineage>
        <taxon>Bacteria</taxon>
        <taxon>Pseudomonadati</taxon>
        <taxon>Pseudomonadota</taxon>
        <taxon>Alphaproteobacteria</taxon>
        <taxon>Hyphomicrobiales</taxon>
        <taxon>Brucellaceae</taxon>
        <taxon>Brucella/Ochrobactrum group</taxon>
        <taxon>Brucella</taxon>
    </lineage>
</organism>
<evidence type="ECO:0000313" key="4">
    <source>
        <dbReference type="EMBL" id="MDR6434711.1"/>
    </source>
</evidence>
<protein>
    <submittedName>
        <fullName evidence="4">Uncharacterized protein</fullName>
    </submittedName>
</protein>
<keyword evidence="2" id="KW-0472">Membrane</keyword>
<keyword evidence="5" id="KW-1185">Reference proteome</keyword>
<proteinExistence type="predicted"/>
<evidence type="ECO:0000256" key="2">
    <source>
        <dbReference type="ARBA" id="ARBA00023136"/>
    </source>
</evidence>
<accession>A0ABU1MFD3</accession>
<comment type="subcellular location">
    <subcellularLocation>
        <location evidence="1">Cell outer membrane</location>
    </subcellularLocation>
</comment>
<gene>
    <name evidence="4" type="ORF">J2782_004464</name>
</gene>
<reference evidence="4 5" key="1">
    <citation type="submission" date="2023-07" db="EMBL/GenBank/DDBJ databases">
        <title>Sorghum-associated microbial communities from plants grown in Nebraska, USA.</title>
        <authorList>
            <person name="Schachtman D."/>
        </authorList>
    </citation>
    <scope>NUCLEOTIDE SEQUENCE [LARGE SCALE GENOMIC DNA]</scope>
    <source>
        <strain evidence="4 5">DS1730</strain>
    </source>
</reference>
<keyword evidence="3" id="KW-0998">Cell outer membrane</keyword>
<evidence type="ECO:0000256" key="3">
    <source>
        <dbReference type="ARBA" id="ARBA00023237"/>
    </source>
</evidence>
<dbReference type="RefSeq" id="WP_310016180.1">
    <property type="nucleotide sequence ID" value="NZ_JAVDQT010000014.1"/>
</dbReference>